<keyword evidence="4" id="KW-1185">Reference proteome</keyword>
<dbReference type="EMBL" id="VCGU01000007">
    <property type="protein sequence ID" value="TRY73662.1"/>
    <property type="molecule type" value="Genomic_DNA"/>
</dbReference>
<evidence type="ECO:0000313" key="4">
    <source>
        <dbReference type="Proteomes" id="UP000318571"/>
    </source>
</evidence>
<protein>
    <recommendedName>
        <fullName evidence="5">SEA domain-containing protein</fullName>
    </recommendedName>
</protein>
<feature type="signal peptide" evidence="2">
    <location>
        <begin position="1"/>
        <end position="20"/>
    </location>
</feature>
<keyword evidence="1" id="KW-1133">Transmembrane helix</keyword>
<evidence type="ECO:0000313" key="3">
    <source>
        <dbReference type="EMBL" id="TRY73662.1"/>
    </source>
</evidence>
<name>A0A553P7K1_TIGCA</name>
<gene>
    <name evidence="3" type="ORF">TCAL_01887</name>
</gene>
<keyword evidence="1" id="KW-0472">Membrane</keyword>
<reference evidence="3 4" key="1">
    <citation type="journal article" date="2018" name="Nat. Ecol. Evol.">
        <title>Genomic signatures of mitonuclear coevolution across populations of Tigriopus californicus.</title>
        <authorList>
            <person name="Barreto F.S."/>
            <person name="Watson E.T."/>
            <person name="Lima T.G."/>
            <person name="Willett C.S."/>
            <person name="Edmands S."/>
            <person name="Li W."/>
            <person name="Burton R.S."/>
        </authorList>
    </citation>
    <scope>NUCLEOTIDE SEQUENCE [LARGE SCALE GENOMIC DNA]</scope>
    <source>
        <strain evidence="3 4">San Diego</strain>
    </source>
</reference>
<proteinExistence type="predicted"/>
<keyword evidence="2" id="KW-0732">Signal</keyword>
<feature type="chain" id="PRO_5021922052" description="SEA domain-containing protein" evidence="2">
    <location>
        <begin position="21"/>
        <end position="420"/>
    </location>
</feature>
<accession>A0A553P7K1</accession>
<feature type="transmembrane region" description="Helical" evidence="1">
    <location>
        <begin position="386"/>
        <end position="408"/>
    </location>
</feature>
<dbReference type="Proteomes" id="UP000318571">
    <property type="component" value="Chromosome 3"/>
</dbReference>
<evidence type="ECO:0000256" key="2">
    <source>
        <dbReference type="SAM" id="SignalP"/>
    </source>
</evidence>
<evidence type="ECO:0008006" key="5">
    <source>
        <dbReference type="Google" id="ProtNLM"/>
    </source>
</evidence>
<organism evidence="3 4">
    <name type="scientific">Tigriopus californicus</name>
    <name type="common">Marine copepod</name>
    <dbReference type="NCBI Taxonomy" id="6832"/>
    <lineage>
        <taxon>Eukaryota</taxon>
        <taxon>Metazoa</taxon>
        <taxon>Ecdysozoa</taxon>
        <taxon>Arthropoda</taxon>
        <taxon>Crustacea</taxon>
        <taxon>Multicrustacea</taxon>
        <taxon>Hexanauplia</taxon>
        <taxon>Copepoda</taxon>
        <taxon>Harpacticoida</taxon>
        <taxon>Harpacticidae</taxon>
        <taxon>Tigriopus</taxon>
    </lineage>
</organism>
<sequence>MSWRDFCTLLLLWSFFLAEAACNNSTSNETVTTVGTTASFENTTEEITTTLDPFVELCQSTQVAYEVGKCYCQLDPCLDAVFELEDLDWCPTCSIQPPTTTPLAPSTTTFDWATLFTSTANGTIDNTTLAWNNSTNNPSTTTSATTTTTSVQTTTTTTTTTVTTSGLYLNDSTTHFGPDNTTISNSTTVSETILSNDTRCSLVPLGIQLSDLSTYTGGLCCCAEYKGERIHVALNVSGGDLQYGKYWTKALEDRRHPITNDLLKRLNQELAVLAKYAFKEKLIGFRFHGIRRVNFLYVGVTFTVTLPQSRWDNDVLVKAVLRRTIGQYNNMTIDRGIFNFTYTGYTKTRYDEMSIQTRRILDSDFLPKKIATQGSLVEDGDNETDIALVIMVIFGTIVLLALVVYILFFSRSCFCKSWFT</sequence>
<comment type="caution">
    <text evidence="3">The sequence shown here is derived from an EMBL/GenBank/DDBJ whole genome shotgun (WGS) entry which is preliminary data.</text>
</comment>
<evidence type="ECO:0000256" key="1">
    <source>
        <dbReference type="SAM" id="Phobius"/>
    </source>
</evidence>
<dbReference type="AlphaFoldDB" id="A0A553P7K1"/>
<keyword evidence="1" id="KW-0812">Transmembrane</keyword>